<organism evidence="1 2">
    <name type="scientific">Saxibacter everestensis</name>
    <dbReference type="NCBI Taxonomy" id="2909229"/>
    <lineage>
        <taxon>Bacteria</taxon>
        <taxon>Bacillati</taxon>
        <taxon>Actinomycetota</taxon>
        <taxon>Actinomycetes</taxon>
        <taxon>Micrococcales</taxon>
        <taxon>Brevibacteriaceae</taxon>
        <taxon>Saxibacter</taxon>
    </lineage>
</organism>
<dbReference type="RefSeq" id="WP_349639527.1">
    <property type="nucleotide sequence ID" value="NZ_CP090958.1"/>
</dbReference>
<dbReference type="Proteomes" id="UP001209083">
    <property type="component" value="Chromosome"/>
</dbReference>
<proteinExistence type="predicted"/>
<evidence type="ECO:0000313" key="1">
    <source>
        <dbReference type="EMBL" id="WGW12723.1"/>
    </source>
</evidence>
<evidence type="ECO:0008006" key="3">
    <source>
        <dbReference type="Google" id="ProtNLM"/>
    </source>
</evidence>
<name>A0ABY8QUX9_9MICO</name>
<accession>A0ABY8QUX9</accession>
<gene>
    <name evidence="1" type="ORF">LWF01_02830</name>
</gene>
<sequence>MSGDEKARAEAWRSWAETQGIDLSRESVNPERLAFMGGWRARDLPARRSGTVSIEEVLEGWDVRDMDAIVRPDMARKMADAIREQLRTPEAVERVANVLHDADHGETLARHLDHCERPDGECDRAEVYRLDAGAVIDALIGDKT</sequence>
<reference evidence="1 2" key="1">
    <citation type="submission" date="2023-05" db="EMBL/GenBank/DDBJ databases">
        <title>Lithophilousrod everest ZFBP1038 complete genpme.</title>
        <authorList>
            <person name="Tian M."/>
        </authorList>
    </citation>
    <scope>NUCLEOTIDE SEQUENCE [LARGE SCALE GENOMIC DNA]</scope>
    <source>
        <strain evidence="1 2">ZFBP1038</strain>
    </source>
</reference>
<keyword evidence="2" id="KW-1185">Reference proteome</keyword>
<evidence type="ECO:0000313" key="2">
    <source>
        <dbReference type="Proteomes" id="UP001209083"/>
    </source>
</evidence>
<dbReference type="EMBL" id="CP090958">
    <property type="protein sequence ID" value="WGW12723.1"/>
    <property type="molecule type" value="Genomic_DNA"/>
</dbReference>
<protein>
    <recommendedName>
        <fullName evidence="3">DUF222 domain-containing protein</fullName>
    </recommendedName>
</protein>